<dbReference type="EMBL" id="CAJVPZ010057825">
    <property type="protein sequence ID" value="CAG8787324.1"/>
    <property type="molecule type" value="Genomic_DNA"/>
</dbReference>
<dbReference type="Proteomes" id="UP000789396">
    <property type="component" value="Unassembled WGS sequence"/>
</dbReference>
<accession>A0A9N9JM50</accession>
<sequence>HLYLKGHKILNNTTVNTVDFYIRYGAKTDFVPKVINGLVKYLHLDFVGYKTIIDITCDHQINDEGG</sequence>
<keyword evidence="2" id="KW-1185">Reference proteome</keyword>
<reference evidence="1" key="1">
    <citation type="submission" date="2021-06" db="EMBL/GenBank/DDBJ databases">
        <authorList>
            <person name="Kallberg Y."/>
            <person name="Tangrot J."/>
            <person name="Rosling A."/>
        </authorList>
    </citation>
    <scope>NUCLEOTIDE SEQUENCE</scope>
    <source>
        <strain evidence="1">IN212</strain>
    </source>
</reference>
<name>A0A9N9JM50_9GLOM</name>
<protein>
    <submittedName>
        <fullName evidence="1">5739_t:CDS:1</fullName>
    </submittedName>
</protein>
<evidence type="ECO:0000313" key="2">
    <source>
        <dbReference type="Proteomes" id="UP000789396"/>
    </source>
</evidence>
<feature type="non-terminal residue" evidence="1">
    <location>
        <position position="1"/>
    </location>
</feature>
<organism evidence="1 2">
    <name type="scientific">Racocetra fulgida</name>
    <dbReference type="NCBI Taxonomy" id="60492"/>
    <lineage>
        <taxon>Eukaryota</taxon>
        <taxon>Fungi</taxon>
        <taxon>Fungi incertae sedis</taxon>
        <taxon>Mucoromycota</taxon>
        <taxon>Glomeromycotina</taxon>
        <taxon>Glomeromycetes</taxon>
        <taxon>Diversisporales</taxon>
        <taxon>Gigasporaceae</taxon>
        <taxon>Racocetra</taxon>
    </lineage>
</organism>
<feature type="non-terminal residue" evidence="1">
    <location>
        <position position="66"/>
    </location>
</feature>
<dbReference type="AlphaFoldDB" id="A0A9N9JM50"/>
<evidence type="ECO:0000313" key="1">
    <source>
        <dbReference type="EMBL" id="CAG8787324.1"/>
    </source>
</evidence>
<gene>
    <name evidence="1" type="ORF">RFULGI_LOCUS16373</name>
</gene>
<dbReference type="OrthoDB" id="2488909at2759"/>
<comment type="caution">
    <text evidence="1">The sequence shown here is derived from an EMBL/GenBank/DDBJ whole genome shotgun (WGS) entry which is preliminary data.</text>
</comment>
<proteinExistence type="predicted"/>